<evidence type="ECO:0000256" key="2">
    <source>
        <dbReference type="ARBA" id="ARBA00008054"/>
    </source>
</evidence>
<feature type="compositionally biased region" description="Basic and acidic residues" evidence="21">
    <location>
        <begin position="481"/>
        <end position="496"/>
    </location>
</feature>
<dbReference type="PROSITE" id="PS50174">
    <property type="entry name" value="G_PATCH"/>
    <property type="match status" value="1"/>
</dbReference>
<keyword evidence="7 17" id="KW-0863">Zinc-finger</keyword>
<evidence type="ECO:0000256" key="3">
    <source>
        <dbReference type="ARBA" id="ARBA00022692"/>
    </source>
</evidence>
<evidence type="ECO:0000256" key="14">
    <source>
        <dbReference type="ARBA" id="ARBA00023157"/>
    </source>
</evidence>
<comment type="subcellular location">
    <subcellularLocation>
        <location evidence="1 19">Membrane</location>
        <topology evidence="1 19">Single-pass type I membrane protein</topology>
    </subcellularLocation>
</comment>
<feature type="compositionally biased region" description="Basic and acidic residues" evidence="21">
    <location>
        <begin position="242"/>
        <end position="266"/>
    </location>
</feature>
<feature type="compositionally biased region" description="Basic residues" evidence="21">
    <location>
        <begin position="918"/>
        <end position="933"/>
    </location>
</feature>
<keyword evidence="13 19" id="KW-0472">Membrane</keyword>
<feature type="compositionally biased region" description="Basic and acidic residues" evidence="21">
    <location>
        <begin position="1159"/>
        <end position="1174"/>
    </location>
</feature>
<evidence type="ECO:0000256" key="1">
    <source>
        <dbReference type="ARBA" id="ARBA00004479"/>
    </source>
</evidence>
<dbReference type="PROSITE" id="PS00028">
    <property type="entry name" value="ZINC_FINGER_C2H2_1"/>
    <property type="match status" value="1"/>
</dbReference>
<dbReference type="InterPro" id="IPR032695">
    <property type="entry name" value="Integrin_dom_sf"/>
</dbReference>
<comment type="caution">
    <text evidence="24">The sequence shown here is derived from an EMBL/GenBank/DDBJ whole genome shotgun (WGS) entry which is preliminary data.</text>
</comment>
<feature type="compositionally biased region" description="Basic and acidic residues" evidence="21">
    <location>
        <begin position="382"/>
        <end position="399"/>
    </location>
</feature>
<dbReference type="Pfam" id="PF01585">
    <property type="entry name" value="G-patch"/>
    <property type="match status" value="1"/>
</dbReference>
<gene>
    <name evidence="24" type="ORF">LTLLF_146720</name>
</gene>
<feature type="compositionally biased region" description="Polar residues" evidence="21">
    <location>
        <begin position="555"/>
        <end position="564"/>
    </location>
</feature>
<feature type="compositionally biased region" description="Basic and acidic residues" evidence="21">
    <location>
        <begin position="749"/>
        <end position="763"/>
    </location>
</feature>
<dbReference type="InterPro" id="IPR013649">
    <property type="entry name" value="Integrin_alpha_Ig-like_1"/>
</dbReference>
<evidence type="ECO:0000256" key="11">
    <source>
        <dbReference type="ARBA" id="ARBA00022989"/>
    </source>
</evidence>
<feature type="region of interest" description="Disordered" evidence="21">
    <location>
        <begin position="2315"/>
        <end position="2350"/>
    </location>
</feature>
<dbReference type="Gene3D" id="2.60.40.1460">
    <property type="entry name" value="Integrin domains. Chain A, domain 2"/>
    <property type="match status" value="1"/>
</dbReference>
<evidence type="ECO:0000256" key="18">
    <source>
        <dbReference type="PROSITE-ProRule" id="PRU00803"/>
    </source>
</evidence>
<proteinExistence type="inferred from homology"/>
<keyword evidence="16" id="KW-0325">Glycoprotein</keyword>
<dbReference type="GO" id="GO:0003676">
    <property type="term" value="F:nucleic acid binding"/>
    <property type="evidence" value="ECO:0007669"/>
    <property type="project" value="InterPro"/>
</dbReference>
<evidence type="ECO:0000256" key="4">
    <source>
        <dbReference type="ARBA" id="ARBA00022723"/>
    </source>
</evidence>
<evidence type="ECO:0000256" key="7">
    <source>
        <dbReference type="ARBA" id="ARBA00022771"/>
    </source>
</evidence>
<evidence type="ECO:0000256" key="13">
    <source>
        <dbReference type="ARBA" id="ARBA00023136"/>
    </source>
</evidence>
<feature type="compositionally biased region" description="Basic and acidic residues" evidence="21">
    <location>
        <begin position="705"/>
        <end position="726"/>
    </location>
</feature>
<feature type="compositionally biased region" description="Acidic residues" evidence="21">
    <location>
        <begin position="893"/>
        <end position="911"/>
    </location>
</feature>
<evidence type="ECO:0000256" key="8">
    <source>
        <dbReference type="ARBA" id="ARBA00022833"/>
    </source>
</evidence>
<feature type="compositionally biased region" description="Basic and acidic residues" evidence="21">
    <location>
        <begin position="1079"/>
        <end position="1093"/>
    </location>
</feature>
<feature type="region of interest" description="Disordered" evidence="21">
    <location>
        <begin position="635"/>
        <end position="1366"/>
    </location>
</feature>
<evidence type="ECO:0000259" key="22">
    <source>
        <dbReference type="PROSITE" id="PS50157"/>
    </source>
</evidence>
<keyword evidence="4" id="KW-0479">Metal-binding</keyword>
<feature type="compositionally biased region" description="Basic and acidic residues" evidence="21">
    <location>
        <begin position="1108"/>
        <end position="1125"/>
    </location>
</feature>
<evidence type="ECO:0000256" key="5">
    <source>
        <dbReference type="ARBA" id="ARBA00022729"/>
    </source>
</evidence>
<evidence type="ECO:0000256" key="20">
    <source>
        <dbReference type="SAM" id="Coils"/>
    </source>
</evidence>
<dbReference type="GO" id="GO:0007155">
    <property type="term" value="P:cell adhesion"/>
    <property type="evidence" value="ECO:0007669"/>
    <property type="project" value="UniProtKB-KW"/>
</dbReference>
<feature type="repeat" description="FG-GAP" evidence="18">
    <location>
        <begin position="1535"/>
        <end position="1594"/>
    </location>
</feature>
<evidence type="ECO:0000256" key="17">
    <source>
        <dbReference type="PROSITE-ProRule" id="PRU00042"/>
    </source>
</evidence>
<evidence type="ECO:0000256" key="10">
    <source>
        <dbReference type="ARBA" id="ARBA00022889"/>
    </source>
</evidence>
<dbReference type="Gene3D" id="1.20.5.930">
    <property type="entry name" value="Bicelle-embedded integrin alpha(iib) transmembrane segment"/>
    <property type="match status" value="1"/>
</dbReference>
<dbReference type="InterPro" id="IPR013087">
    <property type="entry name" value="Znf_C2H2_type"/>
</dbReference>
<dbReference type="FunFam" id="1.20.5.930:FF:000001">
    <property type="entry name" value="Integrin subunit alpha V"/>
    <property type="match status" value="1"/>
</dbReference>
<dbReference type="SUPFAM" id="SSF69179">
    <property type="entry name" value="Integrin domains"/>
    <property type="match status" value="3"/>
</dbReference>
<dbReference type="Proteomes" id="UP000710432">
    <property type="component" value="Unassembled WGS sequence"/>
</dbReference>
<dbReference type="FunFam" id="2.60.40.1510:FF:000001">
    <property type="entry name" value="Integrin alpha V"/>
    <property type="match status" value="1"/>
</dbReference>
<feature type="compositionally biased region" description="Basic and acidic residues" evidence="21">
    <location>
        <begin position="1274"/>
        <end position="1283"/>
    </location>
</feature>
<feature type="compositionally biased region" description="Pro residues" evidence="21">
    <location>
        <begin position="789"/>
        <end position="799"/>
    </location>
</feature>
<evidence type="ECO:0000256" key="21">
    <source>
        <dbReference type="SAM" id="MobiDB-lite"/>
    </source>
</evidence>
<dbReference type="InterPro" id="IPR000413">
    <property type="entry name" value="Integrin_alpha"/>
</dbReference>
<dbReference type="InterPro" id="IPR013517">
    <property type="entry name" value="FG-GAP"/>
</dbReference>
<dbReference type="PROSITE" id="PS51470">
    <property type="entry name" value="FG_GAP"/>
    <property type="match status" value="4"/>
</dbReference>
<feature type="domain" description="G-patch" evidence="23">
    <location>
        <begin position="100"/>
        <end position="146"/>
    </location>
</feature>
<evidence type="ECO:0000256" key="12">
    <source>
        <dbReference type="ARBA" id="ARBA00023037"/>
    </source>
</evidence>
<keyword evidence="5" id="KW-0732">Signal</keyword>
<name>A0A8J6GJ45_MICOH</name>
<keyword evidence="20" id="KW-0175">Coiled coil</keyword>
<dbReference type="GO" id="GO:0008305">
    <property type="term" value="C:integrin complex"/>
    <property type="evidence" value="ECO:0007669"/>
    <property type="project" value="InterPro"/>
</dbReference>
<dbReference type="PANTHER" id="PTHR17614:SF11">
    <property type="entry name" value="G PATCH DOMAIN-CONTAINING PROTEIN 8"/>
    <property type="match status" value="1"/>
</dbReference>
<accession>A0A8J6GJ45</accession>
<feature type="region of interest" description="Disordered" evidence="21">
    <location>
        <begin position="479"/>
        <end position="598"/>
    </location>
</feature>
<keyword evidence="12 19" id="KW-0401">Integrin</keyword>
<feature type="repeat" description="FG-GAP" evidence="18">
    <location>
        <begin position="1821"/>
        <end position="1880"/>
    </location>
</feature>
<dbReference type="Pfam" id="PF08441">
    <property type="entry name" value="Integrin_A_Ig_1"/>
    <property type="match status" value="1"/>
</dbReference>
<keyword evidence="6" id="KW-0677">Repeat</keyword>
<feature type="compositionally biased region" description="Basic residues" evidence="21">
    <location>
        <begin position="764"/>
        <end position="776"/>
    </location>
</feature>
<reference evidence="24" key="1">
    <citation type="submission" date="2020-03" db="EMBL/GenBank/DDBJ databases">
        <title>Studies in the Genomics of Life Span.</title>
        <authorList>
            <person name="Glass D."/>
        </authorList>
    </citation>
    <scope>NUCLEOTIDE SEQUENCE</scope>
    <source>
        <strain evidence="24">LTLLF</strain>
        <tissue evidence="24">Muscle</tissue>
    </source>
</reference>
<keyword evidence="11 19" id="KW-1133">Transmembrane helix</keyword>
<feature type="compositionally biased region" description="Basic residues" evidence="21">
    <location>
        <begin position="855"/>
        <end position="865"/>
    </location>
</feature>
<feature type="compositionally biased region" description="Basic residues" evidence="21">
    <location>
        <begin position="727"/>
        <end position="748"/>
    </location>
</feature>
<feature type="compositionally biased region" description="Basic and acidic residues" evidence="21">
    <location>
        <begin position="635"/>
        <end position="688"/>
    </location>
</feature>
<evidence type="ECO:0000313" key="24">
    <source>
        <dbReference type="EMBL" id="KAH0512144.1"/>
    </source>
</evidence>
<feature type="region of interest" description="Disordered" evidence="21">
    <location>
        <begin position="382"/>
        <end position="455"/>
    </location>
</feature>
<keyword evidence="9" id="KW-0106">Calcium</keyword>
<evidence type="ECO:0000256" key="6">
    <source>
        <dbReference type="ARBA" id="ARBA00022737"/>
    </source>
</evidence>
<dbReference type="InterPro" id="IPR052445">
    <property type="entry name" value="ZnF-G_patch_domain"/>
</dbReference>
<dbReference type="Pfam" id="PF20806">
    <property type="entry name" value="Integrin_A_Ig_3"/>
    <property type="match status" value="1"/>
</dbReference>
<dbReference type="GO" id="GO:0007229">
    <property type="term" value="P:integrin-mediated signaling pathway"/>
    <property type="evidence" value="ECO:0007669"/>
    <property type="project" value="UniProtKB-KW"/>
</dbReference>
<evidence type="ECO:0000256" key="15">
    <source>
        <dbReference type="ARBA" id="ARBA00023170"/>
    </source>
</evidence>
<comment type="similarity">
    <text evidence="2 19">Belongs to the integrin alpha chain family.</text>
</comment>
<feature type="domain" description="C2H2-type" evidence="22">
    <location>
        <begin position="196"/>
        <end position="225"/>
    </location>
</feature>
<dbReference type="InterPro" id="IPR048286">
    <property type="entry name" value="Integrin_alpha_Ig-like_3"/>
</dbReference>
<dbReference type="PANTHER" id="PTHR17614">
    <property type="entry name" value="ZINC FINGER-CONTAINING"/>
    <property type="match status" value="1"/>
</dbReference>
<feature type="compositionally biased region" description="Acidic residues" evidence="21">
    <location>
        <begin position="283"/>
        <end position="293"/>
    </location>
</feature>
<dbReference type="SUPFAM" id="SSF69318">
    <property type="entry name" value="Integrin alpha N-terminal domain"/>
    <property type="match status" value="1"/>
</dbReference>
<dbReference type="GO" id="GO:0008270">
    <property type="term" value="F:zinc ion binding"/>
    <property type="evidence" value="ECO:0007669"/>
    <property type="project" value="UniProtKB-KW"/>
</dbReference>
<feature type="repeat" description="FG-GAP" evidence="18">
    <location>
        <begin position="1754"/>
        <end position="1819"/>
    </location>
</feature>
<dbReference type="InterPro" id="IPR028994">
    <property type="entry name" value="Integrin_alpha_N"/>
</dbReference>
<protein>
    <submittedName>
        <fullName evidence="24">G patch domain-containing protein 8</fullName>
    </submittedName>
</protein>
<dbReference type="InterPro" id="IPR048285">
    <property type="entry name" value="Integrin_alpha_Ig-like_2"/>
</dbReference>
<feature type="compositionally biased region" description="Basic and acidic residues" evidence="21">
    <location>
        <begin position="34"/>
        <end position="58"/>
    </location>
</feature>
<feature type="compositionally biased region" description="Basic and acidic residues" evidence="21">
    <location>
        <begin position="537"/>
        <end position="547"/>
    </location>
</feature>
<evidence type="ECO:0000259" key="23">
    <source>
        <dbReference type="PROSITE" id="PS50174"/>
    </source>
</evidence>
<keyword evidence="14" id="KW-1015">Disulfide bond</keyword>
<dbReference type="InterPro" id="IPR018184">
    <property type="entry name" value="Integrin_alpha_C_CS"/>
</dbReference>
<dbReference type="InterPro" id="IPR013519">
    <property type="entry name" value="Int_alpha_beta-p"/>
</dbReference>
<sequence>MCGPPGSLRAVREAGRGPPSASCARPVGVGGGVEEGRGRVSREGRSEPESLVLRRSEGGKMADRFSRFNEDRDFQGNHFDQYEEGHLEIEQASLDKPIESDNIGHRLLQKHGWKLGQGLGKSLQGRTDPIPIVVKYDVMGMGRMEMELDYAEDATERRRVLEVEKEDTEELRQKYKDYVDKEKAIAKALEDLRANFYCELCDKQYQKHQEFDNHINSYDHAHKQRLKDLKQREFARNVSSRSRKDEKKQEKALRRLHELAEQRKQAECAPGSGPMFRPTTVAVDEDGGDEDKDESSTNSGASAVSSCGLGSEFSTDKGGSFTAVQITNTTGLAQTPGLASQGISFGIKNTLGPPLQKLGVSFSFAKKAPVKLESIASVFKDHAEEGTSEDGAKTDEKSSDQGMQKVGDTDGSSNLEGKKEDEDPADGGSLASTLSKLKRMKREEGTGATEPEYYHYIPPAHCKVKPNFPFLLFMRASEQMEGDHSTHSKNAPDNKKSSSPKPKGCIKAAANQGVQKAVGEVSEPPQKETALAEPSEPGDKSESKKASGEGIGEQSMENLKTSESQTRESNPKEVSQATSAVTAGQGPKYPTGPFFPVLSKDESTALQWPSELLIFTKAEPSVSYSCNPLYFDFKLSRNKDARAKGTEKPKDDGGSSKDRLQGLDPREHDKSKEGEQNVEHSSEGRMDEPVSGAACSSLNKQEPGGGHRSETGDTGRSHLSKKEPSGKSHRHKKKKKHKKSSKHKRKHKADVEEKSSKAECGEKSKKRKKRKRKKNKSSALADSERGPKPEPPGSGSPAPPRRRRCTQDDSQRRSLPAEEGNSSKKEDDGGGSSSQDHSGRKHKGEPPTSSCQRRAGTKRSSRSSRRSQPSSGDEDSDDASSHRLHQQSPSQYSEEEEEEEGEEEEDEDEDSGSEHSRSHSRSGRRPSPHRCSRRSYSSSSDASSDQSCYSRQHSYSDDSYSDYSDRSRRHSKRSHDSDDSDYASSKHRCKRHKYSSSDDDYSLSCSQSRSRSRSHTRERSRSRGRSRSSSCSRSRSKRRSRSTTAHSWQRSRSYSRDRSRSTRSPSQRSGSRKGSWGHESPEERRSGRRDFIRSKIYRSQSPHYYRSGRGEGPGKKEDGRGDDSKGTGLPSQNSNTGTGRGSESDCSPEDKNSVTARLLLEKIQSRKVERKPNVCEEVLATPNKAGLKYKNPPQGYFGPKLPPSLGNKPVLPLIGKLPATRKPSKKCEESGLERGEEQEQSEPEEGSPGSGDAPFGHQFSSEETAGPLSDPPPEEPKSEEATADHSVAPLGTAAHTDCYPGDPALSHNYLPDPSDGDTLESLDSGSQPGPVESSLLPIAPDLEHFPSYAPSGEPSVESTDGTEDASLAPLESQPITFTPEEMEKYSKLQQAAQQHIQQQLLAKQVKAFPTSAALAPATPALQPIHIQQPATASATSITTVQHAILQHHAAAAAAAIGIHPHPHPQPLAQPSIPDPSLSTLSHMLPSIPPCLRHGLLLQLPLPFIFTLFFTPSSQWALFLGPSSAPPAWALNLDPVKLTVYAGPNGSHFGFSLDFHKDSHGSVSIVVGAPRALSASQEETGGVFLCPWKATGGNCTSLSFDFRDETRHLGYQSFQTFKTGQGLGASVVSWNDVIVACAPWQHWNVLEKNDEAEKTPVGGCFVAQLQSGGRAEFSPCRSNIMSSSYSEFYSLLVRVPIANIISSYRPGTLLWHVPNQRFTFDSSNPVYFDGYRGNIGTFFPTFSESQVEILNSYYQPLHRLHGEQMASYFGHSVAVTDVNADGRDDLLVGAPLYMEHRADRKLAEVGRVYLFLQPRGPHALGTPTLLLTGTQLYGRFGSAIAPLGDLNRDGYNDVAVAAPYGGPSGQGQVLVFLGQSEGLSPRPSQVLDSPFSAGSGFGFSLRGAVDIDDNGYPDLIVGAYGASKVAVYRAQPVVMATVQLLVQDSLNPTLKNCVLEQTQTPVSCFNIQMCVGATGHNIPQKLHLKAELQLDLQKPRQGRRVLLLASQQASLTLSLDLGGRNRTICHTTEAFLRDEADFRDKLSPIVLSLNVSLPREETGVAPNVVLHGETHVLEQTRIILDCGEDDLCVPQLQLAATVGDSPLLIGADNVLELKIDAANEGEGAYEAELAVHLPPGAHYMRALSDIEGFERLICTQKKENETRVTLCELGNPMKKDTRIKITMLVSVENLEEAGEYVSFQLQIRSKNSQNPNSDVLLLPVAVQAEAAVELRGNSFPASLVVAPEEGDREQDGLDSWVPRVEHTYELHNNGPGAVNGLRLVIHFPSQSQPSDLLNILDVQPQGGLLCLSQPTSKPLKLDWRRPTPSSSLLRQGHHQRERRQAFLQGPKQPEHQESVLMSCNDSAPCTVVECELQEMLRGQRAMVTVRAMLGLPSLRKRPQEQFVLQSHAWFNVSSLPYSVPAISLPSGQALVQTQLLRALEERAIPLWWVLVGVLGGLLLLTLLVLAMWKAGFFKRNRPPLEEDEEE</sequence>
<feature type="compositionally biased region" description="Basic and acidic residues" evidence="21">
    <location>
        <begin position="805"/>
        <end position="828"/>
    </location>
</feature>
<evidence type="ECO:0000256" key="9">
    <source>
        <dbReference type="ARBA" id="ARBA00022837"/>
    </source>
</evidence>
<feature type="compositionally biased region" description="Low complexity" evidence="21">
    <location>
        <begin position="296"/>
        <end position="306"/>
    </location>
</feature>
<feature type="compositionally biased region" description="Polar residues" evidence="21">
    <location>
        <begin position="572"/>
        <end position="582"/>
    </location>
</feature>
<feature type="compositionally biased region" description="Basic residues" evidence="21">
    <location>
        <begin position="985"/>
        <end position="994"/>
    </location>
</feature>
<feature type="coiled-coil region" evidence="20">
    <location>
        <begin position="151"/>
        <end position="181"/>
    </location>
</feature>
<dbReference type="PROSITE" id="PS00242">
    <property type="entry name" value="INTEGRIN_ALPHA"/>
    <property type="match status" value="1"/>
</dbReference>
<dbReference type="SMART" id="SM00443">
    <property type="entry name" value="G_patch"/>
    <property type="match status" value="1"/>
</dbReference>
<feature type="region of interest" description="Disordered" evidence="21">
    <location>
        <begin position="227"/>
        <end position="308"/>
    </location>
</feature>
<dbReference type="Pfam" id="PF01839">
    <property type="entry name" value="FG-GAP"/>
    <property type="match status" value="2"/>
</dbReference>
<keyword evidence="8" id="KW-0862">Zinc</keyword>
<dbReference type="Pfam" id="PF20805">
    <property type="entry name" value="Integrin_A_Ig_2"/>
    <property type="match status" value="1"/>
</dbReference>
<dbReference type="SMART" id="SM00191">
    <property type="entry name" value="Int_alpha"/>
    <property type="match status" value="4"/>
</dbReference>
<organism evidence="24 25">
    <name type="scientific">Microtus ochrogaster</name>
    <name type="common">Prairie vole</name>
    <dbReference type="NCBI Taxonomy" id="79684"/>
    <lineage>
        <taxon>Eukaryota</taxon>
        <taxon>Metazoa</taxon>
        <taxon>Chordata</taxon>
        <taxon>Craniata</taxon>
        <taxon>Vertebrata</taxon>
        <taxon>Euteleostomi</taxon>
        <taxon>Mammalia</taxon>
        <taxon>Eutheria</taxon>
        <taxon>Euarchontoglires</taxon>
        <taxon>Glires</taxon>
        <taxon>Rodentia</taxon>
        <taxon>Myomorpha</taxon>
        <taxon>Muroidea</taxon>
        <taxon>Cricetidae</taxon>
        <taxon>Arvicolinae</taxon>
        <taxon>Microtus</taxon>
    </lineage>
</organism>
<evidence type="ECO:0000256" key="19">
    <source>
        <dbReference type="RuleBase" id="RU003762"/>
    </source>
</evidence>
<feature type="region of interest" description="Disordered" evidence="21">
    <location>
        <begin position="1"/>
        <end position="58"/>
    </location>
</feature>
<keyword evidence="15 19" id="KW-0675">Receptor</keyword>
<feature type="compositionally biased region" description="Low complexity" evidence="21">
    <location>
        <begin position="934"/>
        <end position="962"/>
    </location>
</feature>
<dbReference type="Gene3D" id="2.60.40.1510">
    <property type="entry name" value="ntegrin, alpha v. Chain A, domain 3"/>
    <property type="match status" value="1"/>
</dbReference>
<dbReference type="FunFam" id="2.60.40.1460:FF:000001">
    <property type="entry name" value="Integrin, alpha V"/>
    <property type="match status" value="1"/>
</dbReference>
<dbReference type="Gene3D" id="2.60.40.1530">
    <property type="entry name" value="ntegrin, alpha v. Chain A, domain 4"/>
    <property type="match status" value="1"/>
</dbReference>
<dbReference type="GO" id="GO:0005634">
    <property type="term" value="C:nucleus"/>
    <property type="evidence" value="ECO:0007669"/>
    <property type="project" value="TreeGrafter"/>
</dbReference>
<dbReference type="InterPro" id="IPR000467">
    <property type="entry name" value="G_patch_dom"/>
</dbReference>
<dbReference type="PRINTS" id="PR01185">
    <property type="entry name" value="INTEGRINA"/>
</dbReference>
<keyword evidence="10 19" id="KW-0130">Cell adhesion</keyword>
<evidence type="ECO:0000313" key="25">
    <source>
        <dbReference type="Proteomes" id="UP000710432"/>
    </source>
</evidence>
<dbReference type="EMBL" id="JAATJU010022079">
    <property type="protein sequence ID" value="KAH0512144.1"/>
    <property type="molecule type" value="Genomic_DNA"/>
</dbReference>
<feature type="repeat" description="FG-GAP" evidence="18">
    <location>
        <begin position="1883"/>
        <end position="1944"/>
    </location>
</feature>
<dbReference type="PROSITE" id="PS50157">
    <property type="entry name" value="ZINC_FINGER_C2H2_2"/>
    <property type="match status" value="1"/>
</dbReference>
<feature type="transmembrane region" description="Helical" evidence="19">
    <location>
        <begin position="2445"/>
        <end position="2467"/>
    </location>
</feature>
<keyword evidence="3 19" id="KW-0812">Transmembrane</keyword>
<evidence type="ECO:0000256" key="16">
    <source>
        <dbReference type="ARBA" id="ARBA00023180"/>
    </source>
</evidence>
<feature type="compositionally biased region" description="Basic and acidic residues" evidence="21">
    <location>
        <begin position="1225"/>
        <end position="1237"/>
    </location>
</feature>
<dbReference type="Gene3D" id="2.130.10.130">
    <property type="entry name" value="Integrin alpha, N-terminal"/>
    <property type="match status" value="1"/>
</dbReference>